<feature type="transmembrane region" description="Helical" evidence="7">
    <location>
        <begin position="370"/>
        <end position="392"/>
    </location>
</feature>
<dbReference type="PIRSF" id="PIRSF006060">
    <property type="entry name" value="AA_transporter"/>
    <property type="match status" value="1"/>
</dbReference>
<feature type="transmembrane region" description="Helical" evidence="7">
    <location>
        <begin position="323"/>
        <end position="349"/>
    </location>
</feature>
<proteinExistence type="predicted"/>
<evidence type="ECO:0000256" key="5">
    <source>
        <dbReference type="ARBA" id="ARBA00023136"/>
    </source>
</evidence>
<feature type="transmembrane region" description="Helical" evidence="7">
    <location>
        <begin position="224"/>
        <end position="244"/>
    </location>
</feature>
<dbReference type="Gene3D" id="1.20.1740.10">
    <property type="entry name" value="Amino acid/polyamine transporter I"/>
    <property type="match status" value="1"/>
</dbReference>
<gene>
    <name evidence="8" type="ORF">ISF_09006</name>
</gene>
<keyword evidence="4 7" id="KW-1133">Transmembrane helix</keyword>
<evidence type="ECO:0000256" key="3">
    <source>
        <dbReference type="ARBA" id="ARBA00022692"/>
    </source>
</evidence>
<accession>A0A162I727</accession>
<feature type="transmembrane region" description="Helical" evidence="7">
    <location>
        <begin position="398"/>
        <end position="420"/>
    </location>
</feature>
<comment type="caution">
    <text evidence="8">The sequence shown here is derived from an EMBL/GenBank/DDBJ whole genome shotgun (WGS) entry which is preliminary data.</text>
</comment>
<evidence type="ECO:0000256" key="4">
    <source>
        <dbReference type="ARBA" id="ARBA00022989"/>
    </source>
</evidence>
<dbReference type="PANTHER" id="PTHR45649:SF3">
    <property type="entry name" value="POLYAMINE TRANSPORTER TPO5"/>
    <property type="match status" value="1"/>
</dbReference>
<comment type="subcellular location">
    <subcellularLocation>
        <location evidence="1">Membrane</location>
        <topology evidence="1">Multi-pass membrane protein</topology>
    </subcellularLocation>
</comment>
<protein>
    <submittedName>
        <fullName evidence="8">Amino acid/polyamine transporter I</fullName>
    </submittedName>
</protein>
<dbReference type="Pfam" id="PF13520">
    <property type="entry name" value="AA_permease_2"/>
    <property type="match status" value="1"/>
</dbReference>
<feature type="transmembrane region" description="Helical" evidence="7">
    <location>
        <begin position="29"/>
        <end position="48"/>
    </location>
</feature>
<evidence type="ECO:0000313" key="9">
    <source>
        <dbReference type="Proteomes" id="UP000076744"/>
    </source>
</evidence>
<dbReference type="InterPro" id="IPR002293">
    <property type="entry name" value="AA/rel_permease1"/>
</dbReference>
<dbReference type="AlphaFoldDB" id="A0A162I727"/>
<feature type="transmembrane region" description="Helical" evidence="7">
    <location>
        <begin position="265"/>
        <end position="287"/>
    </location>
</feature>
<dbReference type="GeneID" id="30025298"/>
<feature type="region of interest" description="Disordered" evidence="6">
    <location>
        <begin position="504"/>
        <end position="528"/>
    </location>
</feature>
<evidence type="ECO:0000256" key="2">
    <source>
        <dbReference type="ARBA" id="ARBA00022448"/>
    </source>
</evidence>
<evidence type="ECO:0000313" key="8">
    <source>
        <dbReference type="EMBL" id="OAA53165.1"/>
    </source>
</evidence>
<evidence type="ECO:0000256" key="7">
    <source>
        <dbReference type="SAM" id="Phobius"/>
    </source>
</evidence>
<dbReference type="GO" id="GO:0022857">
    <property type="term" value="F:transmembrane transporter activity"/>
    <property type="evidence" value="ECO:0007669"/>
    <property type="project" value="InterPro"/>
</dbReference>
<keyword evidence="9" id="KW-1185">Reference proteome</keyword>
<feature type="transmembrane region" description="Helical" evidence="7">
    <location>
        <begin position="151"/>
        <end position="173"/>
    </location>
</feature>
<evidence type="ECO:0000256" key="1">
    <source>
        <dbReference type="ARBA" id="ARBA00004141"/>
    </source>
</evidence>
<dbReference type="PANTHER" id="PTHR45649">
    <property type="entry name" value="AMINO-ACID PERMEASE BAT1"/>
    <property type="match status" value="1"/>
</dbReference>
<name>A0A162I727_CORFA</name>
<feature type="transmembrane region" description="Helical" evidence="7">
    <location>
        <begin position="467"/>
        <end position="488"/>
    </location>
</feature>
<feature type="transmembrane region" description="Helical" evidence="7">
    <location>
        <begin position="432"/>
        <end position="455"/>
    </location>
</feature>
<dbReference type="RefSeq" id="XP_018700237.1">
    <property type="nucleotide sequence ID" value="XM_018852609.1"/>
</dbReference>
<keyword evidence="2" id="KW-0813">Transport</keyword>
<dbReference type="Proteomes" id="UP000076744">
    <property type="component" value="Unassembled WGS sequence"/>
</dbReference>
<keyword evidence="3 7" id="KW-0812">Transmembrane</keyword>
<sequence length="528" mass="56324">MADRRASASQQADIALANLGYQSQLPRNLSMLSVLGLSFAIMAVPYGLSTTMAYSLVNGGSVTALYGWCFVSIVSLCIAASLAEICAVFPTAGGVYYWSAVLSAPRWAPVVSFVDGWLTLVGNWTITLSINFGGAQLIVSAIYMFDPNYVIQPWHTVLVFWAIMLVCAVINAFGSRHLDLINKVCIYWTGASVIIILVTLLTMADTRNSGRYVFAHYDSSQSGWPAGWSFFVGLLQPAYVLTGYGMVASMCEEVQNPEREVPKAIVLSVAAAGVTGLFYLVPLLFVIPEVSALLQEANDKAGGQPIGIIFKHATGSAGGGFGLLFLVLGILMFAGIGSLTAASRCTYAFARDGAIPGYKLWRRVHSGLDVPVWALTLSTIVISLLGCVYFGSPTAFNSFTGVGTICLSASYAVPVLVNLAQGRVAVRHSPFALGRWGVLVNGVCAVWIFFAIVIFSMPSSLPVQADTMNYASVVFAGFAAIAGLWYLVHARHNFTGPPILRSDSVGATDGVAPRDSNTDSPDYEKEAK</sequence>
<keyword evidence="5 7" id="KW-0472">Membrane</keyword>
<dbReference type="STRING" id="1081104.A0A162I727"/>
<feature type="transmembrane region" description="Helical" evidence="7">
    <location>
        <begin position="126"/>
        <end position="145"/>
    </location>
</feature>
<dbReference type="OrthoDB" id="3900342at2759"/>
<feature type="transmembrane region" description="Helical" evidence="7">
    <location>
        <begin position="60"/>
        <end position="83"/>
    </location>
</feature>
<reference evidence="8 9" key="1">
    <citation type="journal article" date="2016" name="Genome Biol. Evol.">
        <title>Divergent and convergent evolution of fungal pathogenicity.</title>
        <authorList>
            <person name="Shang Y."/>
            <person name="Xiao G."/>
            <person name="Zheng P."/>
            <person name="Cen K."/>
            <person name="Zhan S."/>
            <person name="Wang C."/>
        </authorList>
    </citation>
    <scope>NUCLEOTIDE SEQUENCE [LARGE SCALE GENOMIC DNA]</scope>
    <source>
        <strain evidence="8 9">ARSEF 2679</strain>
    </source>
</reference>
<organism evidence="8 9">
    <name type="scientific">Cordyceps fumosorosea (strain ARSEF 2679)</name>
    <name type="common">Isaria fumosorosea</name>
    <dbReference type="NCBI Taxonomy" id="1081104"/>
    <lineage>
        <taxon>Eukaryota</taxon>
        <taxon>Fungi</taxon>
        <taxon>Dikarya</taxon>
        <taxon>Ascomycota</taxon>
        <taxon>Pezizomycotina</taxon>
        <taxon>Sordariomycetes</taxon>
        <taxon>Hypocreomycetidae</taxon>
        <taxon>Hypocreales</taxon>
        <taxon>Cordycipitaceae</taxon>
        <taxon>Cordyceps</taxon>
    </lineage>
</organism>
<dbReference type="EMBL" id="AZHB01000039">
    <property type="protein sequence ID" value="OAA53165.1"/>
    <property type="molecule type" value="Genomic_DNA"/>
</dbReference>
<feature type="transmembrane region" description="Helical" evidence="7">
    <location>
        <begin position="185"/>
        <end position="204"/>
    </location>
</feature>
<evidence type="ECO:0000256" key="6">
    <source>
        <dbReference type="SAM" id="MobiDB-lite"/>
    </source>
</evidence>
<dbReference type="GO" id="GO:0016020">
    <property type="term" value="C:membrane"/>
    <property type="evidence" value="ECO:0007669"/>
    <property type="project" value="UniProtKB-SubCell"/>
</dbReference>